<gene>
    <name evidence="2" type="ORF">AAAT05_00220</name>
</gene>
<dbReference type="Proteomes" id="UP001478817">
    <property type="component" value="Unassembled WGS sequence"/>
</dbReference>
<dbReference type="RefSeq" id="WP_349181142.1">
    <property type="nucleotide sequence ID" value="NZ_JBBNGS010000001.1"/>
</dbReference>
<name>A0ABV1ICZ9_9ACTN</name>
<organism evidence="2 3">
    <name type="scientific">Paratractidigestivibacter faecalis</name>
    <dbReference type="NCBI Taxonomy" id="2292441"/>
    <lineage>
        <taxon>Bacteria</taxon>
        <taxon>Bacillati</taxon>
        <taxon>Actinomycetota</taxon>
        <taxon>Coriobacteriia</taxon>
        <taxon>Coriobacteriales</taxon>
        <taxon>Atopobiaceae</taxon>
        <taxon>Paratractidigestivibacter</taxon>
    </lineage>
</organism>
<dbReference type="SUPFAM" id="SSF52402">
    <property type="entry name" value="Adenine nucleotide alpha hydrolases-like"/>
    <property type="match status" value="1"/>
</dbReference>
<dbReference type="Gene3D" id="3.40.50.620">
    <property type="entry name" value="HUPs"/>
    <property type="match status" value="1"/>
</dbReference>
<keyword evidence="3" id="KW-1185">Reference proteome</keyword>
<comment type="caution">
    <text evidence="2">The sequence shown here is derived from an EMBL/GenBank/DDBJ whole genome shotgun (WGS) entry which is preliminary data.</text>
</comment>
<proteinExistence type="predicted"/>
<sequence length="245" mass="26748">MQFDLDKSVRYGLAYSGGVDSCYLLAELLRQGYDVKAYTILDDLQITRDTDDSVTIAKMLGAEQEIIPINIWNGHDDLRANPWDRCYHCKSMVFGTILEHMRADGRTVLLDGTNASDREDRRPGFRAIHELGIVSPLRAAGMTKDMVREESAKLGLPTANKPSYACYGAYFGKDEAITPESLAATVDRFMASHPDAADRVRTDGNIEPSVAEAAALARENAAAKAAREREAAEAGTDAATMPTEA</sequence>
<dbReference type="EMBL" id="JBBNGS010000001">
    <property type="protein sequence ID" value="MEQ2636779.1"/>
    <property type="molecule type" value="Genomic_DNA"/>
</dbReference>
<dbReference type="InterPro" id="IPR014729">
    <property type="entry name" value="Rossmann-like_a/b/a_fold"/>
</dbReference>
<dbReference type="PANTHER" id="PTHR43169:SF2">
    <property type="entry name" value="NAD_GMP SYNTHASE DOMAIN-CONTAINING PROTEIN"/>
    <property type="match status" value="1"/>
</dbReference>
<reference evidence="2 3" key="1">
    <citation type="submission" date="2024-04" db="EMBL/GenBank/DDBJ databases">
        <title>Human intestinal bacterial collection.</title>
        <authorList>
            <person name="Pauvert C."/>
            <person name="Hitch T.C.A."/>
            <person name="Clavel T."/>
        </authorList>
    </citation>
    <scope>NUCLEOTIDE SEQUENCE [LARGE SCALE GENOMIC DNA]</scope>
    <source>
        <strain evidence="2 3">CLA-AA-H197</strain>
    </source>
</reference>
<dbReference type="PANTHER" id="PTHR43169">
    <property type="entry name" value="EXSB FAMILY PROTEIN"/>
    <property type="match status" value="1"/>
</dbReference>
<dbReference type="InterPro" id="IPR052188">
    <property type="entry name" value="Ni-pincer_cofactor_biosynth"/>
</dbReference>
<evidence type="ECO:0000256" key="1">
    <source>
        <dbReference type="SAM" id="MobiDB-lite"/>
    </source>
</evidence>
<feature type="region of interest" description="Disordered" evidence="1">
    <location>
        <begin position="219"/>
        <end position="245"/>
    </location>
</feature>
<evidence type="ECO:0000313" key="2">
    <source>
        <dbReference type="EMBL" id="MEQ2636779.1"/>
    </source>
</evidence>
<evidence type="ECO:0008006" key="4">
    <source>
        <dbReference type="Google" id="ProtNLM"/>
    </source>
</evidence>
<accession>A0ABV1ICZ9</accession>
<protein>
    <recommendedName>
        <fullName evidence="4">ExsB family transcriptional regulator</fullName>
    </recommendedName>
</protein>
<evidence type="ECO:0000313" key="3">
    <source>
        <dbReference type="Proteomes" id="UP001478817"/>
    </source>
</evidence>